<feature type="non-terminal residue" evidence="2">
    <location>
        <position position="46"/>
    </location>
</feature>
<evidence type="ECO:0000313" key="2">
    <source>
        <dbReference type="EMBL" id="CAA9544227.1"/>
    </source>
</evidence>
<gene>
    <name evidence="2" type="ORF">AVDCRST_MAG49-1286</name>
</gene>
<name>A0A6J4UCX4_9BACT</name>
<protein>
    <submittedName>
        <fullName evidence="2">Uncharacterized protein</fullName>
    </submittedName>
</protein>
<sequence>CGRVLPAPSRRRPVPPAAGATRTVTPPVGRRSRPTRAGGRDLAVPA</sequence>
<feature type="compositionally biased region" description="Low complexity" evidence="1">
    <location>
        <begin position="17"/>
        <end position="28"/>
    </location>
</feature>
<organism evidence="2">
    <name type="scientific">uncultured Thermomicrobiales bacterium</name>
    <dbReference type="NCBI Taxonomy" id="1645740"/>
    <lineage>
        <taxon>Bacteria</taxon>
        <taxon>Pseudomonadati</taxon>
        <taxon>Thermomicrobiota</taxon>
        <taxon>Thermomicrobia</taxon>
        <taxon>Thermomicrobiales</taxon>
        <taxon>environmental samples</taxon>
    </lineage>
</organism>
<feature type="non-terminal residue" evidence="2">
    <location>
        <position position="1"/>
    </location>
</feature>
<evidence type="ECO:0000256" key="1">
    <source>
        <dbReference type="SAM" id="MobiDB-lite"/>
    </source>
</evidence>
<proteinExistence type="predicted"/>
<dbReference type="EMBL" id="CADCWG010000068">
    <property type="protein sequence ID" value="CAA9544227.1"/>
    <property type="molecule type" value="Genomic_DNA"/>
</dbReference>
<accession>A0A6J4UCX4</accession>
<feature type="region of interest" description="Disordered" evidence="1">
    <location>
        <begin position="1"/>
        <end position="46"/>
    </location>
</feature>
<dbReference type="AlphaFoldDB" id="A0A6J4UCX4"/>
<reference evidence="2" key="1">
    <citation type="submission" date="2020-02" db="EMBL/GenBank/DDBJ databases">
        <authorList>
            <person name="Meier V. D."/>
        </authorList>
    </citation>
    <scope>NUCLEOTIDE SEQUENCE</scope>
    <source>
        <strain evidence="2">AVDCRST_MAG49</strain>
    </source>
</reference>